<dbReference type="SUPFAM" id="SSF101447">
    <property type="entry name" value="Formin homology 2 domain (FH2 domain)"/>
    <property type="match status" value="1"/>
</dbReference>
<keyword evidence="3" id="KW-1185">Reference proteome</keyword>
<name>A0A9N7YPK4_PLEPL</name>
<evidence type="ECO:0000256" key="1">
    <source>
        <dbReference type="SAM" id="MobiDB-lite"/>
    </source>
</evidence>
<organism evidence="2 3">
    <name type="scientific">Pleuronectes platessa</name>
    <name type="common">European plaice</name>
    <dbReference type="NCBI Taxonomy" id="8262"/>
    <lineage>
        <taxon>Eukaryota</taxon>
        <taxon>Metazoa</taxon>
        <taxon>Chordata</taxon>
        <taxon>Craniata</taxon>
        <taxon>Vertebrata</taxon>
        <taxon>Euteleostomi</taxon>
        <taxon>Actinopterygii</taxon>
        <taxon>Neopterygii</taxon>
        <taxon>Teleostei</taxon>
        <taxon>Neoteleostei</taxon>
        <taxon>Acanthomorphata</taxon>
        <taxon>Carangaria</taxon>
        <taxon>Pleuronectiformes</taxon>
        <taxon>Pleuronectoidei</taxon>
        <taxon>Pleuronectidae</taxon>
        <taxon>Pleuronectes</taxon>
    </lineage>
</organism>
<feature type="compositionally biased region" description="Pro residues" evidence="1">
    <location>
        <begin position="72"/>
        <end position="82"/>
    </location>
</feature>
<feature type="compositionally biased region" description="Pro residues" evidence="1">
    <location>
        <begin position="91"/>
        <end position="107"/>
    </location>
</feature>
<proteinExistence type="predicted"/>
<reference evidence="2" key="1">
    <citation type="submission" date="2020-03" db="EMBL/GenBank/DDBJ databases">
        <authorList>
            <person name="Weist P."/>
        </authorList>
    </citation>
    <scope>NUCLEOTIDE SEQUENCE</scope>
</reference>
<feature type="region of interest" description="Disordered" evidence="1">
    <location>
        <begin position="68"/>
        <end position="107"/>
    </location>
</feature>
<dbReference type="EMBL" id="CADEAL010002313">
    <property type="protein sequence ID" value="CAB1439644.1"/>
    <property type="molecule type" value="Genomic_DNA"/>
</dbReference>
<dbReference type="Proteomes" id="UP001153269">
    <property type="component" value="Unassembled WGS sequence"/>
</dbReference>
<sequence>MSLKSLEDTSPAANELSWSVTSPVGVAPAQSCHMTPPERPGLPRIPGCIALQWRTIVELANMAAADVSSETLPPPPPPPPPSSSLKLYKYSPPPPPPAPPPPPPPPPPGVKVLMRLLIEGSLPLSGGGVTDIAPVLLFNRTRRHVEVLTCSMSGGRENPREPECLVSEEKPGGACQLDVSAGVWTWSLFQVVALQPGVTWQTCVVHVRRPNASICLRVDLVYQDLVYEDLVYQDLVYQDSIYQDLVYQDLVYEDLVYQDLVYEDLVYQDLVYEDLDLVYQVLVYRDLLPLSEGPSAGPLNQLPDTHDSQPRRWFTHNTSLKLVVGPRGTQAGVRPIYTGSSNPRVDAGGYFESGLHRRPS</sequence>
<dbReference type="AlphaFoldDB" id="A0A9N7YPK4"/>
<gene>
    <name evidence="2" type="ORF">PLEPLA_LOCUS27422</name>
</gene>
<protein>
    <submittedName>
        <fullName evidence="2">Uncharacterized protein</fullName>
    </submittedName>
</protein>
<evidence type="ECO:0000313" key="2">
    <source>
        <dbReference type="EMBL" id="CAB1439644.1"/>
    </source>
</evidence>
<accession>A0A9N7YPK4</accession>
<comment type="caution">
    <text evidence="2">The sequence shown here is derived from an EMBL/GenBank/DDBJ whole genome shotgun (WGS) entry which is preliminary data.</text>
</comment>
<evidence type="ECO:0000313" key="3">
    <source>
        <dbReference type="Proteomes" id="UP001153269"/>
    </source>
</evidence>